<proteinExistence type="predicted"/>
<dbReference type="Gene3D" id="3.30.1150.10">
    <property type="match status" value="1"/>
</dbReference>
<protein>
    <recommendedName>
        <fullName evidence="5">Cell division and transport-associated protein TolA</fullName>
    </recommendedName>
</protein>
<feature type="compositionally biased region" description="Low complexity" evidence="1">
    <location>
        <begin position="173"/>
        <end position="186"/>
    </location>
</feature>
<evidence type="ECO:0008006" key="5">
    <source>
        <dbReference type="Google" id="ProtNLM"/>
    </source>
</evidence>
<feature type="compositionally biased region" description="Polar residues" evidence="1">
    <location>
        <begin position="222"/>
        <end position="233"/>
    </location>
</feature>
<feature type="signal peptide" evidence="2">
    <location>
        <begin position="1"/>
        <end position="27"/>
    </location>
</feature>
<feature type="compositionally biased region" description="Basic and acidic residues" evidence="1">
    <location>
        <begin position="108"/>
        <end position="131"/>
    </location>
</feature>
<keyword evidence="4" id="KW-1185">Reference proteome</keyword>
<feature type="compositionally biased region" description="Low complexity" evidence="1">
    <location>
        <begin position="60"/>
        <end position="71"/>
    </location>
</feature>
<dbReference type="AlphaFoldDB" id="A0AAE3QCB3"/>
<evidence type="ECO:0000313" key="4">
    <source>
        <dbReference type="Proteomes" id="UP001161580"/>
    </source>
</evidence>
<feature type="chain" id="PRO_5041993762" description="Cell division and transport-associated protein TolA" evidence="2">
    <location>
        <begin position="28"/>
        <end position="371"/>
    </location>
</feature>
<dbReference type="SUPFAM" id="SSF74653">
    <property type="entry name" value="TolA/TonB C-terminal domain"/>
    <property type="match status" value="1"/>
</dbReference>
<evidence type="ECO:0000313" key="3">
    <source>
        <dbReference type="EMBL" id="MDI7920736.1"/>
    </source>
</evidence>
<sequence length="371" mass="39131">MRRSLATSFVLHGLVLAGALITIGAPADFEVADVESLPVDIIPVESITQIQQGDEKAPVKEAAAPVPTKKPNIVEGAENFGENDVDLKTPPMPNQRPKEVEAAAAPKQTEKPLPKQDTKPNDVKEIAKEETETAPPTEVAKAEPTPMPEVTPEPTPAPQEEAAPAEEPKPEAEALPQNVPVPAAKPKAPPKKAEEKPVETKTAEKKPDVSKDKKKADKKQEMATSASSKQSDFNADEIAALLNKQEASGGGAKRSAKDAALGGKKTTAGSKLSQSEMDALRGQIQNNWSVIPGMADAAEVRVQVRMKLDESGAIVGDPEVTATGGSDAARAALAGGARRAVLKSSPFKNLPPEKYDAWGEVIVNFDPSELL</sequence>
<feature type="compositionally biased region" description="Basic and acidic residues" evidence="1">
    <location>
        <begin position="191"/>
        <end position="221"/>
    </location>
</feature>
<dbReference type="RefSeq" id="WP_311784903.1">
    <property type="nucleotide sequence ID" value="NZ_JALDYY010000001.1"/>
</dbReference>
<evidence type="ECO:0000256" key="2">
    <source>
        <dbReference type="SAM" id="SignalP"/>
    </source>
</evidence>
<organism evidence="3 4">
    <name type="scientific">Ferirhizobium litorale</name>
    <dbReference type="NCBI Taxonomy" id="2927786"/>
    <lineage>
        <taxon>Bacteria</taxon>
        <taxon>Pseudomonadati</taxon>
        <taxon>Pseudomonadota</taxon>
        <taxon>Alphaproteobacteria</taxon>
        <taxon>Hyphomicrobiales</taxon>
        <taxon>Rhizobiaceae</taxon>
        <taxon>Ferirhizobium</taxon>
    </lineage>
</organism>
<dbReference type="Proteomes" id="UP001161580">
    <property type="component" value="Unassembled WGS sequence"/>
</dbReference>
<feature type="compositionally biased region" description="Low complexity" evidence="1">
    <location>
        <begin position="133"/>
        <end position="144"/>
    </location>
</feature>
<feature type="region of interest" description="Disordered" evidence="1">
    <location>
        <begin position="52"/>
        <end position="274"/>
    </location>
</feature>
<name>A0AAE3QCB3_9HYPH</name>
<dbReference type="EMBL" id="JALDYZ010000001">
    <property type="protein sequence ID" value="MDI7920736.1"/>
    <property type="molecule type" value="Genomic_DNA"/>
</dbReference>
<reference evidence="3" key="1">
    <citation type="submission" date="2022-03" db="EMBL/GenBank/DDBJ databases">
        <title>Fererhizobium litorale gen. nov., sp. nov., isolated from sandy sediments of the Sea of Japan seashore.</title>
        <authorList>
            <person name="Romanenko L."/>
            <person name="Kurilenko V."/>
            <person name="Otstavnykh N."/>
            <person name="Svetashev V."/>
            <person name="Tekutyeva L."/>
            <person name="Isaeva M."/>
            <person name="Mikhailov V."/>
        </authorList>
    </citation>
    <scope>NUCLEOTIDE SEQUENCE</scope>
    <source>
        <strain evidence="3">KMM 9576</strain>
    </source>
</reference>
<keyword evidence="2" id="KW-0732">Signal</keyword>
<comment type="caution">
    <text evidence="3">The sequence shown here is derived from an EMBL/GenBank/DDBJ whole genome shotgun (WGS) entry which is preliminary data.</text>
</comment>
<accession>A0AAE3QCB3</accession>
<evidence type="ECO:0000256" key="1">
    <source>
        <dbReference type="SAM" id="MobiDB-lite"/>
    </source>
</evidence>
<feature type="compositionally biased region" description="Pro residues" evidence="1">
    <location>
        <begin position="145"/>
        <end position="157"/>
    </location>
</feature>
<gene>
    <name evidence="3" type="ORF">MRS75_01410</name>
</gene>